<comment type="similarity">
    <text evidence="1">Belongs to the cytochrome P450 family.</text>
</comment>
<dbReference type="EMBL" id="JBBPFD010000680">
    <property type="protein sequence ID" value="KAK7877667.1"/>
    <property type="molecule type" value="Genomic_DNA"/>
</dbReference>
<dbReference type="GO" id="GO:0042632">
    <property type="term" value="P:cholesterol homeostasis"/>
    <property type="evidence" value="ECO:0007669"/>
    <property type="project" value="TreeGrafter"/>
</dbReference>
<dbReference type="GO" id="GO:0016705">
    <property type="term" value="F:oxidoreductase activity, acting on paired donors, with incorporation or reduction of molecular oxygen"/>
    <property type="evidence" value="ECO:0007669"/>
    <property type="project" value="InterPro"/>
</dbReference>
<keyword evidence="6" id="KW-1185">Reference proteome</keyword>
<dbReference type="Gene3D" id="1.10.630.10">
    <property type="entry name" value="Cytochrome P450"/>
    <property type="match status" value="1"/>
</dbReference>
<reference evidence="6" key="1">
    <citation type="submission" date="2024-04" db="EMBL/GenBank/DDBJ databases">
        <title>Salinicola lusitanus LLJ914,a marine bacterium isolated from the Okinawa Trough.</title>
        <authorList>
            <person name="Li J."/>
        </authorList>
    </citation>
    <scope>NUCLEOTIDE SEQUENCE [LARGE SCALE GENOMIC DNA]</scope>
</reference>
<gene>
    <name evidence="5" type="ORF">WMY93_031679</name>
</gene>
<dbReference type="GO" id="GO:0008395">
    <property type="term" value="F:steroid hydroxylase activity"/>
    <property type="evidence" value="ECO:0007669"/>
    <property type="project" value="TreeGrafter"/>
</dbReference>
<keyword evidence="3" id="KW-0479">Metal-binding</keyword>
<name>A0AAW0MKP3_9GOBI</name>
<comment type="caution">
    <text evidence="5">The sequence shown here is derived from an EMBL/GenBank/DDBJ whole genome shotgun (WGS) entry which is preliminary data.</text>
</comment>
<dbReference type="InterPro" id="IPR036396">
    <property type="entry name" value="Cyt_P450_sf"/>
</dbReference>
<dbReference type="AlphaFoldDB" id="A0AAW0MKP3"/>
<evidence type="ECO:0000256" key="3">
    <source>
        <dbReference type="ARBA" id="ARBA00022723"/>
    </source>
</evidence>
<accession>A0AAW0MKP3</accession>
<evidence type="ECO:0000256" key="1">
    <source>
        <dbReference type="ARBA" id="ARBA00010617"/>
    </source>
</evidence>
<dbReference type="GO" id="GO:0006699">
    <property type="term" value="P:bile acid biosynthetic process"/>
    <property type="evidence" value="ECO:0007669"/>
    <property type="project" value="TreeGrafter"/>
</dbReference>
<evidence type="ECO:0000256" key="4">
    <source>
        <dbReference type="ARBA" id="ARBA00023004"/>
    </source>
</evidence>
<dbReference type="GO" id="GO:0020037">
    <property type="term" value="F:heme binding"/>
    <property type="evidence" value="ECO:0007669"/>
    <property type="project" value="InterPro"/>
</dbReference>
<evidence type="ECO:0000313" key="5">
    <source>
        <dbReference type="EMBL" id="KAK7877667.1"/>
    </source>
</evidence>
<keyword evidence="2" id="KW-0349">Heme</keyword>
<dbReference type="GO" id="GO:0005506">
    <property type="term" value="F:iron ion binding"/>
    <property type="evidence" value="ECO:0007669"/>
    <property type="project" value="InterPro"/>
</dbReference>
<protein>
    <submittedName>
        <fullName evidence="5">Uncharacterized protein</fullName>
    </submittedName>
</protein>
<sequence length="220" mass="25225">MTFSSRTYVLLMFSSSGRYMTFVLNPLHIPSITRLGRQLDFHEFSNTVAPYMFGYTPLHPERVQDLREKVHVLFKLLQGHHLTPLSGEHDEEPAAGVQRGPPGACRFRVENGAAVRLLPQRLVRSHLHDALRPLGVSTPTPEHPKDQENFVIFDRMIPMLIAQVPLWLLGRTKHVRQKLIDVFSSSVLSEWSDSSEFIQRRRQLFDQYNELSGQDKAGTL</sequence>
<evidence type="ECO:0000313" key="6">
    <source>
        <dbReference type="Proteomes" id="UP001460270"/>
    </source>
</evidence>
<keyword evidence="4" id="KW-0408">Iron</keyword>
<dbReference type="PANTHER" id="PTHR24304:SF0">
    <property type="entry name" value="CYTOCHROME P450 7B1"/>
    <property type="match status" value="1"/>
</dbReference>
<dbReference type="InterPro" id="IPR050529">
    <property type="entry name" value="CYP450_sterol_14alpha_dmase"/>
</dbReference>
<dbReference type="Proteomes" id="UP001460270">
    <property type="component" value="Unassembled WGS sequence"/>
</dbReference>
<organism evidence="5 6">
    <name type="scientific">Mugilogobius chulae</name>
    <name type="common">yellowstripe goby</name>
    <dbReference type="NCBI Taxonomy" id="88201"/>
    <lineage>
        <taxon>Eukaryota</taxon>
        <taxon>Metazoa</taxon>
        <taxon>Chordata</taxon>
        <taxon>Craniata</taxon>
        <taxon>Vertebrata</taxon>
        <taxon>Euteleostomi</taxon>
        <taxon>Actinopterygii</taxon>
        <taxon>Neopterygii</taxon>
        <taxon>Teleostei</taxon>
        <taxon>Neoteleostei</taxon>
        <taxon>Acanthomorphata</taxon>
        <taxon>Gobiaria</taxon>
        <taxon>Gobiiformes</taxon>
        <taxon>Gobioidei</taxon>
        <taxon>Gobiidae</taxon>
        <taxon>Gobionellinae</taxon>
        <taxon>Mugilogobius</taxon>
    </lineage>
</organism>
<dbReference type="PANTHER" id="PTHR24304">
    <property type="entry name" value="CYTOCHROME P450 FAMILY 7"/>
    <property type="match status" value="1"/>
</dbReference>
<proteinExistence type="inferred from homology"/>
<evidence type="ECO:0000256" key="2">
    <source>
        <dbReference type="ARBA" id="ARBA00022617"/>
    </source>
</evidence>